<protein>
    <submittedName>
        <fullName evidence="10">ABC transporter permease</fullName>
    </submittedName>
</protein>
<evidence type="ECO:0000256" key="7">
    <source>
        <dbReference type="ARBA" id="ARBA00022989"/>
    </source>
</evidence>
<dbReference type="PANTHER" id="PTHR32196:SF21">
    <property type="entry name" value="ABC TRANSPORTER PERMEASE PROTEIN YPHD-RELATED"/>
    <property type="match status" value="1"/>
</dbReference>
<sequence>MKSPIISLATNLPLVLTVALFAAFTVTLDNFASTQNTYAILQSFALLGLITLGLSMTMLVGEFDLSVGSMVAVAGLITLKVGGDDLVTGALAAMAFALLVGMVNALIFVWLRLSSLVVTVGTMIALSGFAYWLAGGKIVNTDNFDAGALWDDSIFGIFSARSLLTILAFGLMAGVLKFTRLGRDMVATGSRAHAAQACGVPIGRIHLFAFVLSSLCAGLAGVLLSISLATASATMGSNLLLQAVSAAIIGGIALAGGIGKPSGVLFGVLILTILNNGMSLLGAGSAAILLTNGVLLLIVVVLDGKTGAMLQIFRSKSLVRQG</sequence>
<dbReference type="EMBL" id="CP015225">
    <property type="protein sequence ID" value="AMZ70488.1"/>
    <property type="molecule type" value="Genomic_DNA"/>
</dbReference>
<feature type="transmembrane region" description="Helical" evidence="9">
    <location>
        <begin position="12"/>
        <end position="32"/>
    </location>
</feature>
<feature type="transmembrane region" description="Helical" evidence="9">
    <location>
        <begin position="239"/>
        <end position="258"/>
    </location>
</feature>
<dbReference type="RefSeq" id="WP_063321092.1">
    <property type="nucleotide sequence ID" value="NZ_CP015225.1"/>
</dbReference>
<dbReference type="Pfam" id="PF02653">
    <property type="entry name" value="BPD_transp_2"/>
    <property type="match status" value="1"/>
</dbReference>
<keyword evidence="4" id="KW-1003">Cell membrane</keyword>
<dbReference type="AlphaFoldDB" id="A0A159ZWC0"/>
<evidence type="ECO:0000256" key="5">
    <source>
        <dbReference type="ARBA" id="ARBA00022519"/>
    </source>
</evidence>
<evidence type="ECO:0000313" key="11">
    <source>
        <dbReference type="Proteomes" id="UP000076083"/>
    </source>
</evidence>
<keyword evidence="3" id="KW-0813">Transport</keyword>
<feature type="transmembrane region" description="Helical" evidence="9">
    <location>
        <begin position="154"/>
        <end position="176"/>
    </location>
</feature>
<dbReference type="GO" id="GO:0022857">
    <property type="term" value="F:transmembrane transporter activity"/>
    <property type="evidence" value="ECO:0007669"/>
    <property type="project" value="InterPro"/>
</dbReference>
<comment type="subcellular location">
    <subcellularLocation>
        <location evidence="1">Cell inner membrane</location>
        <topology evidence="1">Multi-pass membrane protein</topology>
    </subcellularLocation>
</comment>
<evidence type="ECO:0000313" key="10">
    <source>
        <dbReference type="EMBL" id="AMZ70488.1"/>
    </source>
</evidence>
<dbReference type="CDD" id="cd06579">
    <property type="entry name" value="TM_PBP1_transp_AraH_like"/>
    <property type="match status" value="1"/>
</dbReference>
<feature type="transmembrane region" description="Helical" evidence="9">
    <location>
        <begin position="38"/>
        <end position="56"/>
    </location>
</feature>
<keyword evidence="8 9" id="KW-0472">Membrane</keyword>
<evidence type="ECO:0000256" key="9">
    <source>
        <dbReference type="SAM" id="Phobius"/>
    </source>
</evidence>
<evidence type="ECO:0000256" key="4">
    <source>
        <dbReference type="ARBA" id="ARBA00022475"/>
    </source>
</evidence>
<proteinExistence type="inferred from homology"/>
<evidence type="ECO:0000256" key="3">
    <source>
        <dbReference type="ARBA" id="ARBA00022448"/>
    </source>
</evidence>
<feature type="transmembrane region" description="Helical" evidence="9">
    <location>
        <begin position="87"/>
        <end position="109"/>
    </location>
</feature>
<keyword evidence="6 9" id="KW-0812">Transmembrane</keyword>
<dbReference type="Proteomes" id="UP000076083">
    <property type="component" value="Chromosome"/>
</dbReference>
<keyword evidence="5" id="KW-0997">Cell inner membrane</keyword>
<organism evidence="10 11">
    <name type="scientific">Pseudomonas fluorescens</name>
    <dbReference type="NCBI Taxonomy" id="294"/>
    <lineage>
        <taxon>Bacteria</taxon>
        <taxon>Pseudomonadati</taxon>
        <taxon>Pseudomonadota</taxon>
        <taxon>Gammaproteobacteria</taxon>
        <taxon>Pseudomonadales</taxon>
        <taxon>Pseudomonadaceae</taxon>
        <taxon>Pseudomonas</taxon>
    </lineage>
</organism>
<feature type="transmembrane region" description="Helical" evidence="9">
    <location>
        <begin position="207"/>
        <end position="233"/>
    </location>
</feature>
<dbReference type="GO" id="GO:0005886">
    <property type="term" value="C:plasma membrane"/>
    <property type="evidence" value="ECO:0007669"/>
    <property type="project" value="UniProtKB-SubCell"/>
</dbReference>
<reference evidence="10 11" key="2">
    <citation type="journal article" date="2018" name="Nature">
        <title>Mutant phenotypes for thousands of bacterial genes of unknown function.</title>
        <authorList>
            <person name="Price M.N."/>
            <person name="Wetmore K.M."/>
            <person name="Waters R.J."/>
            <person name="Callaghan M."/>
            <person name="Ray J."/>
            <person name="Liu H."/>
            <person name="Kuehl J.V."/>
            <person name="Melnyk R.A."/>
            <person name="Lamson J.S."/>
            <person name="Suh Y."/>
            <person name="Carlson H.K."/>
            <person name="Esquivel Z."/>
            <person name="Sadeeshkumar H."/>
            <person name="Chakraborty R."/>
            <person name="Zane G.M."/>
            <person name="Rubin B.E."/>
            <person name="Wall J.D."/>
            <person name="Visel A."/>
            <person name="Bristow J."/>
            <person name="Blow M.J."/>
            <person name="Arkin A.P."/>
            <person name="Deutschbauer A.M."/>
        </authorList>
    </citation>
    <scope>NUCLEOTIDE SEQUENCE [LARGE SCALE GENOMIC DNA]</scope>
    <source>
        <strain evidence="10 11">FW300-N2E2</strain>
    </source>
</reference>
<feature type="transmembrane region" description="Helical" evidence="9">
    <location>
        <begin position="116"/>
        <end position="134"/>
    </location>
</feature>
<comment type="similarity">
    <text evidence="2">Belongs to the binding-protein-dependent transport system permease family. AraH/RbsC subfamily.</text>
</comment>
<accession>A0A159ZWC0</accession>
<dbReference type="PANTHER" id="PTHR32196">
    <property type="entry name" value="ABC TRANSPORTER PERMEASE PROTEIN YPHD-RELATED-RELATED"/>
    <property type="match status" value="1"/>
</dbReference>
<evidence type="ECO:0000256" key="8">
    <source>
        <dbReference type="ARBA" id="ARBA00023136"/>
    </source>
</evidence>
<evidence type="ECO:0000256" key="1">
    <source>
        <dbReference type="ARBA" id="ARBA00004429"/>
    </source>
</evidence>
<gene>
    <name evidence="10" type="ORF">TK06_04985</name>
</gene>
<evidence type="ECO:0000256" key="2">
    <source>
        <dbReference type="ARBA" id="ARBA00007942"/>
    </source>
</evidence>
<evidence type="ECO:0000256" key="6">
    <source>
        <dbReference type="ARBA" id="ARBA00022692"/>
    </source>
</evidence>
<name>A0A159ZWC0_PSEFL</name>
<dbReference type="InterPro" id="IPR001851">
    <property type="entry name" value="ABC_transp_permease"/>
</dbReference>
<keyword evidence="7 9" id="KW-1133">Transmembrane helix</keyword>
<reference evidence="11" key="1">
    <citation type="submission" date="2016-04" db="EMBL/GenBank/DDBJ databases">
        <authorList>
            <person name="Ray J."/>
            <person name="Price M."/>
            <person name="Deutschbauer A."/>
        </authorList>
    </citation>
    <scope>NUCLEOTIDE SEQUENCE [LARGE SCALE GENOMIC DNA]</scope>
    <source>
        <strain evidence="11">FW300-N2E2</strain>
    </source>
</reference>